<reference evidence="2" key="1">
    <citation type="journal article" date="2019" name="Int. J. Syst. Evol. Microbiol.">
        <title>The Global Catalogue of Microorganisms (GCM) 10K type strain sequencing project: providing services to taxonomists for standard genome sequencing and annotation.</title>
        <authorList>
            <consortium name="The Broad Institute Genomics Platform"/>
            <consortium name="The Broad Institute Genome Sequencing Center for Infectious Disease"/>
            <person name="Wu L."/>
            <person name="Ma J."/>
        </authorList>
    </citation>
    <scope>NUCLEOTIDE SEQUENCE [LARGE SCALE GENOMIC DNA]</scope>
    <source>
        <strain evidence="2">JCM 16673</strain>
    </source>
</reference>
<accession>A0ABP7ST79</accession>
<organism evidence="1 2">
    <name type="scientific">Actimicrobium antarcticum</name>
    <dbReference type="NCBI Taxonomy" id="1051899"/>
    <lineage>
        <taxon>Bacteria</taxon>
        <taxon>Pseudomonadati</taxon>
        <taxon>Pseudomonadota</taxon>
        <taxon>Betaproteobacteria</taxon>
        <taxon>Burkholderiales</taxon>
        <taxon>Oxalobacteraceae</taxon>
        <taxon>Actimicrobium</taxon>
    </lineage>
</organism>
<proteinExistence type="predicted"/>
<protein>
    <submittedName>
        <fullName evidence="1">Uncharacterized protein</fullName>
    </submittedName>
</protein>
<name>A0ABP7ST79_9BURK</name>
<dbReference type="EMBL" id="BAAAZE010000005">
    <property type="protein sequence ID" value="GAA4016076.1"/>
    <property type="molecule type" value="Genomic_DNA"/>
</dbReference>
<sequence>MEELDQRYQVRQRKANPEEKDVPVYAKAMIGKTGQFEGVSFIRNKDKASVMTLALAQQVIDWTEARKTRAGEYVTTIICKGQ</sequence>
<dbReference type="Proteomes" id="UP001501353">
    <property type="component" value="Unassembled WGS sequence"/>
</dbReference>
<keyword evidence="2" id="KW-1185">Reference proteome</keyword>
<dbReference type="RefSeq" id="WP_344762034.1">
    <property type="nucleotide sequence ID" value="NZ_BAAAZE010000005.1"/>
</dbReference>
<gene>
    <name evidence="1" type="ORF">GCM10022212_08900</name>
</gene>
<evidence type="ECO:0000313" key="2">
    <source>
        <dbReference type="Proteomes" id="UP001501353"/>
    </source>
</evidence>
<comment type="caution">
    <text evidence="1">The sequence shown here is derived from an EMBL/GenBank/DDBJ whole genome shotgun (WGS) entry which is preliminary data.</text>
</comment>
<evidence type="ECO:0000313" key="1">
    <source>
        <dbReference type="EMBL" id="GAA4016076.1"/>
    </source>
</evidence>